<accession>K4LGJ3</accession>
<organism evidence="3 4">
    <name type="scientific">Thermacetogenium phaeum (strain ATCC BAA-254 / DSM 26808 / PB)</name>
    <dbReference type="NCBI Taxonomy" id="1089553"/>
    <lineage>
        <taxon>Bacteria</taxon>
        <taxon>Bacillati</taxon>
        <taxon>Bacillota</taxon>
        <taxon>Clostridia</taxon>
        <taxon>Thermoanaerobacterales</taxon>
        <taxon>Thermoanaerobacteraceae</taxon>
        <taxon>Thermacetogenium</taxon>
    </lineage>
</organism>
<dbReference type="SMART" id="SM01230">
    <property type="entry name" value="Gln-synt_C"/>
    <property type="match status" value="1"/>
</dbReference>
<dbReference type="Pfam" id="PF00120">
    <property type="entry name" value="Gln-synt_C"/>
    <property type="match status" value="1"/>
</dbReference>
<dbReference type="InterPro" id="IPR008146">
    <property type="entry name" value="Gln_synth_cat_dom"/>
</dbReference>
<dbReference type="InterPro" id="IPR014746">
    <property type="entry name" value="Gln_synth/guanido_kin_cat_dom"/>
</dbReference>
<evidence type="ECO:0000256" key="1">
    <source>
        <dbReference type="RuleBase" id="RU000384"/>
    </source>
</evidence>
<dbReference type="GO" id="GO:0004356">
    <property type="term" value="F:glutamine synthetase activity"/>
    <property type="evidence" value="ECO:0007669"/>
    <property type="project" value="UniProtKB-EC"/>
</dbReference>
<dbReference type="EC" id="6.3.1.2" evidence="3"/>
<evidence type="ECO:0000313" key="3">
    <source>
        <dbReference type="EMBL" id="AFV11197.1"/>
    </source>
</evidence>
<proteinExistence type="inferred from homology"/>
<dbReference type="Gene3D" id="3.30.590.10">
    <property type="entry name" value="Glutamine synthetase/guanido kinase, catalytic domain"/>
    <property type="match status" value="1"/>
</dbReference>
<keyword evidence="4" id="KW-1185">Reference proteome</keyword>
<reference evidence="3 4" key="1">
    <citation type="journal article" date="2012" name="BMC Genomics">
        <title>Genome-guided analysis of physiological and morphological traits of the fermentative acetate oxidizer Thermacetogenium phaeum.</title>
        <authorList>
            <person name="Oehler D."/>
            <person name="Poehlein A."/>
            <person name="Leimbach A."/>
            <person name="Muller N."/>
            <person name="Daniel R."/>
            <person name="Gottschalk G."/>
            <person name="Schink B."/>
        </authorList>
    </citation>
    <scope>NUCLEOTIDE SEQUENCE [LARGE SCALE GENOMIC DNA]</scope>
    <source>
        <strain evidence="4">ATCC BAA-254 / DSM 26808 / PB</strain>
    </source>
</reference>
<dbReference type="KEGG" id="tpz:Tph_c09680"/>
<comment type="similarity">
    <text evidence="1">Belongs to the glutamine synthetase family.</text>
</comment>
<dbReference type="Proteomes" id="UP000000467">
    <property type="component" value="Chromosome"/>
</dbReference>
<dbReference type="EMBL" id="CP003732">
    <property type="protein sequence ID" value="AFV11197.1"/>
    <property type="molecule type" value="Genomic_DNA"/>
</dbReference>
<protein>
    <submittedName>
        <fullName evidence="3">L-glutamine synthetase GlnA</fullName>
        <ecNumber evidence="3">6.3.1.2</ecNumber>
    </submittedName>
</protein>
<name>K4LGJ3_THEPS</name>
<dbReference type="SUPFAM" id="SSF55931">
    <property type="entry name" value="Glutamine synthetase/guanido kinase"/>
    <property type="match status" value="1"/>
</dbReference>
<dbReference type="HOGENOM" id="CLU_1730562_0_0_9"/>
<dbReference type="eggNOG" id="COG0174">
    <property type="taxonomic scope" value="Bacteria"/>
</dbReference>
<keyword evidence="3" id="KW-0436">Ligase</keyword>
<gene>
    <name evidence="3" type="primary">glnA2</name>
    <name evidence="3" type="ordered locus">Tph_c09680</name>
</gene>
<dbReference type="AlphaFoldDB" id="K4LGJ3"/>
<dbReference type="STRING" id="1089553.Tph_c09680"/>
<feature type="domain" description="GS catalytic" evidence="2">
    <location>
        <begin position="2"/>
        <end position="151"/>
    </location>
</feature>
<evidence type="ECO:0000313" key="4">
    <source>
        <dbReference type="Proteomes" id="UP000000467"/>
    </source>
</evidence>
<sequence length="151" mass="17563">MCCDMREQGVADEFIIGPEFEFYVFSHIAYENLPQRAFFEIDSHQANWNMGDNSGQNLGYKTPHHGGYHVTAPWDITRDLRNEMCLCLEKLGVPVKYHHHEVGAAGQLEIEIEFGPMQKPRVGLNFYQLPLLTNIDRKKQEFTIICRICFR</sequence>
<evidence type="ECO:0000259" key="2">
    <source>
        <dbReference type="SMART" id="SM01230"/>
    </source>
</evidence>